<protein>
    <recommendedName>
        <fullName evidence="2">MG281-like antibody-binding region domain-containing protein</fullName>
    </recommendedName>
</protein>
<dbReference type="InterPro" id="IPR048475">
    <property type="entry name" value="MG281-like_Ab-bd"/>
</dbReference>
<evidence type="ECO:0000313" key="4">
    <source>
        <dbReference type="Proteomes" id="UP000028523"/>
    </source>
</evidence>
<keyword evidence="4" id="KW-1185">Reference proteome</keyword>
<proteinExistence type="predicted"/>
<evidence type="ECO:0000313" key="3">
    <source>
        <dbReference type="EMBL" id="KFB08019.1"/>
    </source>
</evidence>
<dbReference type="Proteomes" id="UP000028523">
    <property type="component" value="Unassembled WGS sequence"/>
</dbReference>
<sequence length="497" mass="54983">MKKKFKILLTSASVIAMGAGVGVYVATTNTQNTSVNVNNNENINYKTNGTVVTGDKLTFSAVVQQNSNISTQAFINDGTKPVGTYNKEINLGKDSITPKYTSGYVETYLESGDTVSRYSSSEYHNNRTLMPILDTKEHYYTSERTYSEIQKGIYRGWEISTKSINYGEQFAYSASPVLKTVFRDLKQETIKAVQFNLGLSDTSIESINSFLKTNTGIQFVTIKGISQDTDLSKLVLPESVQKLTLLGQRNTINDLKLPSELQEIEIYLGSSLKSIDPLIFPKSANIISDVVMNNTSSVFTEIKLSDSTIDNNSPKLQKAIDDVYTYRIKERAFQGLVPGGYIASWDLTGTKVTSFNNVNIPPLNDGTGRFYIAHVEVKTDGNFGNSQNESIGSKPSNDSQINDWFDWGGGWQKVQEVVVSSSENVSLETATQEIMGFIAKYPNVKKINIVNVKLTDGSTHEQLKDNVIKAITAKYGEESQYKDIEFVLPETVPSPVA</sequence>
<dbReference type="EMBL" id="AWQU01000016">
    <property type="protein sequence ID" value="KFB08019.1"/>
    <property type="molecule type" value="Genomic_DNA"/>
</dbReference>
<organism evidence="3 4">
    <name type="scientific">Malacoplasma iowae DK-CPA</name>
    <dbReference type="NCBI Taxonomy" id="1394179"/>
    <lineage>
        <taxon>Bacteria</taxon>
        <taxon>Bacillati</taxon>
        <taxon>Mycoplasmatota</taxon>
        <taxon>Mycoplasmoidales</taxon>
        <taxon>Mycoplasmoidaceae</taxon>
        <taxon>Malacoplasma</taxon>
    </lineage>
</organism>
<dbReference type="InterPro" id="IPR030943">
    <property type="entry name" value="M_MG281"/>
</dbReference>
<feature type="chain" id="PRO_5001783044" description="MG281-like antibody-binding region domain-containing protein" evidence="1">
    <location>
        <begin position="19"/>
        <end position="497"/>
    </location>
</feature>
<gene>
    <name evidence="3" type="ORF">P271_887</name>
</gene>
<accession>A0A084U4Y3</accession>
<dbReference type="NCBIfam" id="TIGR04525">
    <property type="entry name" value="prot_M_MG281"/>
    <property type="match status" value="1"/>
</dbReference>
<feature type="signal peptide" evidence="1">
    <location>
        <begin position="1"/>
        <end position="18"/>
    </location>
</feature>
<dbReference type="Pfam" id="PF20757">
    <property type="entry name" value="M_large_dom"/>
    <property type="match status" value="1"/>
</dbReference>
<dbReference type="Gene3D" id="3.30.110.180">
    <property type="match status" value="1"/>
</dbReference>
<dbReference type="AlphaFoldDB" id="A0A084U4Y3"/>
<dbReference type="Gene3D" id="2.160.20.180">
    <property type="match status" value="1"/>
</dbReference>
<evidence type="ECO:0000259" key="2">
    <source>
        <dbReference type="Pfam" id="PF20757"/>
    </source>
</evidence>
<evidence type="ECO:0000256" key="1">
    <source>
        <dbReference type="SAM" id="SignalP"/>
    </source>
</evidence>
<dbReference type="NCBIfam" id="TIGR04524">
    <property type="entry name" value="mycoplas_M_dom"/>
    <property type="match status" value="1"/>
</dbReference>
<reference evidence="3 4" key="1">
    <citation type="journal article" date="2014" name="PLoS ONE">
        <title>Reduction of Hydrogen Peroxide Accumulation and Toxicity by a Catalase from Mycoplasma iowae.</title>
        <authorList>
            <person name="Pritchard R.E."/>
            <person name="Prassinos A.J."/>
            <person name="Osborne J.D."/>
            <person name="Raviv Z."/>
            <person name="Balish M.F."/>
        </authorList>
    </citation>
    <scope>NUCLEOTIDE SEQUENCE [LARGE SCALE GENOMIC DNA]</scope>
    <source>
        <strain evidence="3 4">DK-CPA</strain>
    </source>
</reference>
<name>A0A084U4Y3_MALIO</name>
<dbReference type="InterPro" id="IPR030942">
    <property type="entry name" value="Mycoplas_M_dom"/>
</dbReference>
<feature type="domain" description="MG281-like antibody-binding region" evidence="2">
    <location>
        <begin position="89"/>
        <end position="347"/>
    </location>
</feature>
<dbReference type="RefSeq" id="WP_036451089.1">
    <property type="nucleotide sequence ID" value="NZ_AWQU01000016.1"/>
</dbReference>
<dbReference type="SMR" id="A0A084U4Y3"/>
<comment type="caution">
    <text evidence="3">The sequence shown here is derived from an EMBL/GenBank/DDBJ whole genome shotgun (WGS) entry which is preliminary data.</text>
</comment>
<keyword evidence="1" id="KW-0732">Signal</keyword>